<dbReference type="PANTHER" id="PTHR43574">
    <property type="entry name" value="EPIMERASE-RELATED"/>
    <property type="match status" value="1"/>
</dbReference>
<keyword evidence="1" id="KW-0520">NAD</keyword>
<dbReference type="EMBL" id="SDWV01000020">
    <property type="protein sequence ID" value="RYC05807.1"/>
    <property type="molecule type" value="Genomic_DNA"/>
</dbReference>
<comment type="caution">
    <text evidence="3">The sequence shown here is derived from an EMBL/GenBank/DDBJ whole genome shotgun (WGS) entry which is preliminary data.</text>
</comment>
<dbReference type="InterPro" id="IPR036291">
    <property type="entry name" value="NAD(P)-bd_dom_sf"/>
</dbReference>
<dbReference type="AlphaFoldDB" id="A0A4V1RNG8"/>
<dbReference type="Pfam" id="PF01370">
    <property type="entry name" value="Epimerase"/>
    <property type="match status" value="1"/>
</dbReference>
<dbReference type="Proteomes" id="UP000291101">
    <property type="component" value="Unassembled WGS sequence"/>
</dbReference>
<evidence type="ECO:0000313" key="4">
    <source>
        <dbReference type="Proteomes" id="UP000291101"/>
    </source>
</evidence>
<keyword evidence="4" id="KW-1185">Reference proteome</keyword>
<proteinExistence type="predicted"/>
<dbReference type="Gene3D" id="3.40.50.720">
    <property type="entry name" value="NAD(P)-binding Rossmann-like Domain"/>
    <property type="match status" value="1"/>
</dbReference>
<evidence type="ECO:0000256" key="1">
    <source>
        <dbReference type="ARBA" id="ARBA00023027"/>
    </source>
</evidence>
<reference evidence="3 4" key="1">
    <citation type="submission" date="2019-01" db="EMBL/GenBank/DDBJ databases">
        <title>Novel species of Nocardioides.</title>
        <authorList>
            <person name="Liu Q."/>
            <person name="X Y.-H."/>
        </authorList>
    </citation>
    <scope>NUCLEOTIDE SEQUENCE [LARGE SCALE GENOMIC DNA]</scope>
    <source>
        <strain evidence="3 4">HLT2-9</strain>
    </source>
</reference>
<evidence type="ECO:0000313" key="3">
    <source>
        <dbReference type="EMBL" id="RYC05807.1"/>
    </source>
</evidence>
<dbReference type="OrthoDB" id="9801785at2"/>
<name>A0A4V1RNG8_9ACTN</name>
<dbReference type="InterPro" id="IPR001509">
    <property type="entry name" value="Epimerase_deHydtase"/>
</dbReference>
<dbReference type="PRINTS" id="PR01713">
    <property type="entry name" value="NUCEPIMERASE"/>
</dbReference>
<dbReference type="SUPFAM" id="SSF51735">
    <property type="entry name" value="NAD(P)-binding Rossmann-fold domains"/>
    <property type="match status" value="1"/>
</dbReference>
<evidence type="ECO:0000259" key="2">
    <source>
        <dbReference type="Pfam" id="PF01370"/>
    </source>
</evidence>
<protein>
    <submittedName>
        <fullName evidence="3">NAD-dependent epimerase/dehydratase family protein</fullName>
    </submittedName>
</protein>
<dbReference type="RefSeq" id="WP_129428133.1">
    <property type="nucleotide sequence ID" value="NZ_SDWV01000020.1"/>
</dbReference>
<organism evidence="3 4">
    <name type="scientific">Nocardioides zhouii</name>
    <dbReference type="NCBI Taxonomy" id="1168729"/>
    <lineage>
        <taxon>Bacteria</taxon>
        <taxon>Bacillati</taxon>
        <taxon>Actinomycetota</taxon>
        <taxon>Actinomycetes</taxon>
        <taxon>Propionibacteriales</taxon>
        <taxon>Nocardioidaceae</taxon>
        <taxon>Nocardioides</taxon>
    </lineage>
</organism>
<accession>A0A4V1RNG8</accession>
<gene>
    <name evidence="3" type="ORF">EUA94_17235</name>
</gene>
<feature type="domain" description="NAD-dependent epimerase/dehydratase" evidence="2">
    <location>
        <begin position="3"/>
        <end position="231"/>
    </location>
</feature>
<sequence length="332" mass="35500">MKIAITGAAGFIAFHVARALLADGHAVSGMDSFTGHDPDLARQRLALLLEHPEFEFVQLDLSEAADLQDWLTRTAPDVVLHLAAEAGARTSFADPGAYVRANMIGTLHLLEACRVVAPAHLLIASSSSVYGANELPPSAETDRTDFPVSFYAATKSSAESMSHAYSHAFDIPTTCLRLFTVYGPWGRPDMALFTFVRLILEGEPIELYGDGQLMRDFTYVADVVDAVLALIPLTPAPGQAHPASDSLSPVAPWRTVNVAGSQPVLVTELVSAVEASLGTVAEKVLLPRQQGDVVDTHADVGLLTALTGLKLQTPVGEGVAAFVEWHRAHYRV</sequence>